<protein>
    <submittedName>
        <fullName evidence="1">Uncharacterized protein</fullName>
    </submittedName>
</protein>
<reference evidence="1" key="1">
    <citation type="submission" date="2020-09" db="EMBL/GenBank/DDBJ databases">
        <title>Genome-Enabled Discovery of Anthraquinone Biosynthesis in Senna tora.</title>
        <authorList>
            <person name="Kang S.-H."/>
            <person name="Pandey R.P."/>
            <person name="Lee C.-M."/>
            <person name="Sim J.-S."/>
            <person name="Jeong J.-T."/>
            <person name="Choi B.-S."/>
            <person name="Jung M."/>
            <person name="Ginzburg D."/>
            <person name="Zhao K."/>
            <person name="Won S.Y."/>
            <person name="Oh T.-J."/>
            <person name="Yu Y."/>
            <person name="Kim N.-H."/>
            <person name="Lee O.R."/>
            <person name="Lee T.-H."/>
            <person name="Bashyal P."/>
            <person name="Kim T.-S."/>
            <person name="Lee W.-H."/>
            <person name="Kawkins C."/>
            <person name="Kim C.-K."/>
            <person name="Kim J.S."/>
            <person name="Ahn B.O."/>
            <person name="Rhee S.Y."/>
            <person name="Sohng J.K."/>
        </authorList>
    </citation>
    <scope>NUCLEOTIDE SEQUENCE</scope>
    <source>
        <tissue evidence="1">Leaf</tissue>
    </source>
</reference>
<keyword evidence="2" id="KW-1185">Reference proteome</keyword>
<accession>A0A834XB73</accession>
<proteinExistence type="predicted"/>
<sequence>MADMVSSVSVKIDGVLSEEMKLNLREKEKILKSGWLEQARQSSPKHSQEEMEGGYEMLLLLLAKPGVRIEAERTSLVSGRLSSPSWECESENLLQIEAGSVNNLLRIEAGKARLSANRSWESMELGRVRIEVRLSRWSLWTLALRQSSERRREPIESVIVASRSIIVVVEICHHHRQDPSPLSSRSITVAVEIHHRYHKTPSLSPSRSIIVVIEILHRRRQDPSSLLSRSVIIAVKIRHCCHRDPSSSQSRSIIVVVEIHHCRRRDPSPSPSRSSNMAEVV</sequence>
<dbReference type="AlphaFoldDB" id="A0A834XB73"/>
<comment type="caution">
    <text evidence="1">The sequence shown here is derived from an EMBL/GenBank/DDBJ whole genome shotgun (WGS) entry which is preliminary data.</text>
</comment>
<evidence type="ECO:0000313" key="2">
    <source>
        <dbReference type="Proteomes" id="UP000634136"/>
    </source>
</evidence>
<name>A0A834XB73_9FABA</name>
<dbReference type="EMBL" id="JAAIUW010000002">
    <property type="protein sequence ID" value="KAF7842243.1"/>
    <property type="molecule type" value="Genomic_DNA"/>
</dbReference>
<gene>
    <name evidence="1" type="ORF">G2W53_004541</name>
</gene>
<organism evidence="1 2">
    <name type="scientific">Senna tora</name>
    <dbReference type="NCBI Taxonomy" id="362788"/>
    <lineage>
        <taxon>Eukaryota</taxon>
        <taxon>Viridiplantae</taxon>
        <taxon>Streptophyta</taxon>
        <taxon>Embryophyta</taxon>
        <taxon>Tracheophyta</taxon>
        <taxon>Spermatophyta</taxon>
        <taxon>Magnoliopsida</taxon>
        <taxon>eudicotyledons</taxon>
        <taxon>Gunneridae</taxon>
        <taxon>Pentapetalae</taxon>
        <taxon>rosids</taxon>
        <taxon>fabids</taxon>
        <taxon>Fabales</taxon>
        <taxon>Fabaceae</taxon>
        <taxon>Caesalpinioideae</taxon>
        <taxon>Cassia clade</taxon>
        <taxon>Senna</taxon>
    </lineage>
</organism>
<dbReference type="Proteomes" id="UP000634136">
    <property type="component" value="Unassembled WGS sequence"/>
</dbReference>
<evidence type="ECO:0000313" key="1">
    <source>
        <dbReference type="EMBL" id="KAF7842243.1"/>
    </source>
</evidence>